<evidence type="ECO:0000256" key="1">
    <source>
        <dbReference type="ARBA" id="ARBA00022737"/>
    </source>
</evidence>
<dbReference type="GO" id="GO:0009451">
    <property type="term" value="P:RNA modification"/>
    <property type="evidence" value="ECO:0007669"/>
    <property type="project" value="InterPro"/>
</dbReference>
<keyword evidence="4" id="KW-1185">Reference proteome</keyword>
<organism evidence="3 4">
    <name type="scientific">Acer yangbiense</name>
    <dbReference type="NCBI Taxonomy" id="1000413"/>
    <lineage>
        <taxon>Eukaryota</taxon>
        <taxon>Viridiplantae</taxon>
        <taxon>Streptophyta</taxon>
        <taxon>Embryophyta</taxon>
        <taxon>Tracheophyta</taxon>
        <taxon>Spermatophyta</taxon>
        <taxon>Magnoliopsida</taxon>
        <taxon>eudicotyledons</taxon>
        <taxon>Gunneridae</taxon>
        <taxon>Pentapetalae</taxon>
        <taxon>rosids</taxon>
        <taxon>malvids</taxon>
        <taxon>Sapindales</taxon>
        <taxon>Sapindaceae</taxon>
        <taxon>Hippocastanoideae</taxon>
        <taxon>Acereae</taxon>
        <taxon>Acer</taxon>
    </lineage>
</organism>
<dbReference type="PANTHER" id="PTHR47926">
    <property type="entry name" value="PENTATRICOPEPTIDE REPEAT-CONTAINING PROTEIN"/>
    <property type="match status" value="1"/>
</dbReference>
<dbReference type="InterPro" id="IPR046848">
    <property type="entry name" value="E_motif"/>
</dbReference>
<dbReference type="OrthoDB" id="1915063at2759"/>
<evidence type="ECO:0000313" key="3">
    <source>
        <dbReference type="EMBL" id="TXG50477.1"/>
    </source>
</evidence>
<dbReference type="FunFam" id="1.25.40.10:FF:000285">
    <property type="entry name" value="Pentatricopeptide repeat-containing protein, chloroplastic"/>
    <property type="match status" value="1"/>
</dbReference>
<dbReference type="NCBIfam" id="TIGR00756">
    <property type="entry name" value="PPR"/>
    <property type="match status" value="6"/>
</dbReference>
<name>A0A5C7H0X3_9ROSI</name>
<dbReference type="FunFam" id="1.25.40.10:FF:000344">
    <property type="entry name" value="Pentatricopeptide repeat-containing protein"/>
    <property type="match status" value="1"/>
</dbReference>
<feature type="repeat" description="PPR" evidence="2">
    <location>
        <begin position="111"/>
        <end position="145"/>
    </location>
</feature>
<feature type="repeat" description="PPR" evidence="2">
    <location>
        <begin position="613"/>
        <end position="647"/>
    </location>
</feature>
<dbReference type="Pfam" id="PF01535">
    <property type="entry name" value="PPR"/>
    <property type="match status" value="6"/>
</dbReference>
<comment type="caution">
    <text evidence="3">The sequence shown here is derived from an EMBL/GenBank/DDBJ whole genome shotgun (WGS) entry which is preliminary data.</text>
</comment>
<dbReference type="FunFam" id="1.25.40.10:FF:000090">
    <property type="entry name" value="Pentatricopeptide repeat-containing protein, chloroplastic"/>
    <property type="match status" value="1"/>
</dbReference>
<feature type="repeat" description="PPR" evidence="2">
    <location>
        <begin position="414"/>
        <end position="448"/>
    </location>
</feature>
<feature type="repeat" description="PPR" evidence="2">
    <location>
        <begin position="714"/>
        <end position="748"/>
    </location>
</feature>
<dbReference type="GO" id="GO:0003729">
    <property type="term" value="F:mRNA binding"/>
    <property type="evidence" value="ECO:0007669"/>
    <property type="project" value="UniProtKB-ARBA"/>
</dbReference>
<dbReference type="InterPro" id="IPR002885">
    <property type="entry name" value="PPR_rpt"/>
</dbReference>
<feature type="repeat" description="PPR" evidence="2">
    <location>
        <begin position="512"/>
        <end position="546"/>
    </location>
</feature>
<protein>
    <recommendedName>
        <fullName evidence="5">Pentacotripeptide-repeat region of PRORP domain-containing protein</fullName>
    </recommendedName>
</protein>
<dbReference type="InterPro" id="IPR046960">
    <property type="entry name" value="PPR_At4g14850-like_plant"/>
</dbReference>
<feature type="repeat" description="PPR" evidence="2">
    <location>
        <begin position="312"/>
        <end position="346"/>
    </location>
</feature>
<sequence length="892" mass="99439">MNYLTKQNNLTNISFSFGRLISSLAITGNPSVVRVKTVEHADVFDPLHFFNDNTKTIHYTVKNSKVLHAHLLKSDLLRSDIFYANTLLDWYCKSSSMDNALKLFVTIPDPNVISWNIMVSGYNNRCLFDDSWRFFHRMVSLGFEPNEFTYGSVLSACTALQATMSGMQVYAFVMKNGFFSNGYVRAGMIDFFTKNRGFDEALRVFWDVSCENVVCWNTIISGAVRNEEYWVALDLFRQMCHRFLVPNSFTFSSVLSACAALGELEMGKGVQARVIKCGAKDVFLGTAIVDLYAKCGELDEAEKEFTRMPIRNVVSWTAIISGFVQKGDSFSALKFFKEMIYARVEINSYTLTSVITACAKPYMIKEAMEMHSWILKTRFYLDPVVGAALINMYAKIGAIDLSEKVFRGMENFKTPGIWTVMVSSFAQNESSLKAVGLLQRMLSEGLRPDTYCISSVLSVTDSLDLGRQIHCYVLKAGLIFYLPVSSSLLTLYSKCGSLGESHKVFDQMTIRDNVSWASMIVGFAEHGFAYFAFQLFREMILEGTRSDQIILAAILKACSAHPFLKKGKEIHGYALRAGISDETVVGGALVTMYSKCCALKLARRVFDMLPLRDQVSCAFLISSYAQNGLIEEAILLFHELLKSDMAIDSFILSSVLRAISLLSRPGIGTQLHSRITKMGLESDTSVGSSLVVTYSKCGSIEDCCKAFEQIDKPDFISWTALITSYAQHGKGAEALKAYELMRKEGNRPDSVTFVGVLSACSHNGLVEDGYFHFNSMAKDYGIEPNNRHYACMVDLLGRAGRLKEAEKFIKSMPIEPDALVWGTLLAACKVHGNIELGRLAAGKVTELEPSDAGAYVSLSNIYADFGHWEEAQEVRSQMRGIGVKKEPGWSFM</sequence>
<dbReference type="Gene3D" id="1.25.40.10">
    <property type="entry name" value="Tetratricopeptide repeat domain"/>
    <property type="match status" value="8"/>
</dbReference>
<evidence type="ECO:0000256" key="2">
    <source>
        <dbReference type="PROSITE-ProRule" id="PRU00708"/>
    </source>
</evidence>
<proteinExistence type="predicted"/>
<dbReference type="InterPro" id="IPR011990">
    <property type="entry name" value="TPR-like_helical_dom_sf"/>
</dbReference>
<dbReference type="AlphaFoldDB" id="A0A5C7H0X3"/>
<reference evidence="4" key="1">
    <citation type="journal article" date="2019" name="Gigascience">
        <title>De novo genome assembly of the endangered Acer yangbiense, a plant species with extremely small populations endemic to Yunnan Province, China.</title>
        <authorList>
            <person name="Yang J."/>
            <person name="Wariss H.M."/>
            <person name="Tao L."/>
            <person name="Zhang R."/>
            <person name="Yun Q."/>
            <person name="Hollingsworth P."/>
            <person name="Dao Z."/>
            <person name="Luo G."/>
            <person name="Guo H."/>
            <person name="Ma Y."/>
            <person name="Sun W."/>
        </authorList>
    </citation>
    <scope>NUCLEOTIDE SEQUENCE [LARGE SCALE GENOMIC DNA]</scope>
    <source>
        <strain evidence="4">cv. Malutang</strain>
    </source>
</reference>
<dbReference type="Pfam" id="PF20431">
    <property type="entry name" value="E_motif"/>
    <property type="match status" value="1"/>
</dbReference>
<dbReference type="FunFam" id="1.25.40.10:FF:000073">
    <property type="entry name" value="Pentatricopeptide repeat-containing protein chloroplastic"/>
    <property type="match status" value="1"/>
</dbReference>
<feature type="repeat" description="PPR" evidence="2">
    <location>
        <begin position="851"/>
        <end position="885"/>
    </location>
</feature>
<dbReference type="Pfam" id="PF13041">
    <property type="entry name" value="PPR_2"/>
    <property type="match status" value="4"/>
</dbReference>
<accession>A0A5C7H0X3</accession>
<evidence type="ECO:0008006" key="5">
    <source>
        <dbReference type="Google" id="ProtNLM"/>
    </source>
</evidence>
<evidence type="ECO:0000313" key="4">
    <source>
        <dbReference type="Proteomes" id="UP000323000"/>
    </source>
</evidence>
<gene>
    <name evidence="3" type="ORF">EZV62_023001</name>
</gene>
<keyword evidence="1" id="KW-0677">Repeat</keyword>
<dbReference type="EMBL" id="VAHF01000011">
    <property type="protein sequence ID" value="TXG50477.1"/>
    <property type="molecule type" value="Genomic_DNA"/>
</dbReference>
<dbReference type="PROSITE" id="PS51375">
    <property type="entry name" value="PPR"/>
    <property type="match status" value="8"/>
</dbReference>
<dbReference type="SUPFAM" id="SSF48452">
    <property type="entry name" value="TPR-like"/>
    <property type="match status" value="1"/>
</dbReference>
<dbReference type="Proteomes" id="UP000323000">
    <property type="component" value="Chromosome 11"/>
</dbReference>
<dbReference type="PANTHER" id="PTHR47926:SF496">
    <property type="entry name" value="PENTACOTRIPEPTIDE-REPEAT REGION OF PRORP DOMAIN-CONTAINING PROTEIN"/>
    <property type="match status" value="1"/>
</dbReference>
<feature type="repeat" description="PPR" evidence="2">
    <location>
        <begin position="212"/>
        <end position="246"/>
    </location>
</feature>